<feature type="active site" description="Proton acceptor" evidence="13">
    <location>
        <position position="694"/>
    </location>
</feature>
<keyword evidence="8 14" id="KW-0274">FAD</keyword>
<evidence type="ECO:0000256" key="14">
    <source>
        <dbReference type="PIRSR" id="PIRSR028937-2"/>
    </source>
</evidence>
<evidence type="ECO:0000256" key="10">
    <source>
        <dbReference type="ARBA" id="ARBA00023002"/>
    </source>
</evidence>
<dbReference type="InterPro" id="IPR036188">
    <property type="entry name" value="FAD/NAD-bd_sf"/>
</dbReference>
<feature type="domain" description="Glucose-methanol-choline oxidoreductase N-terminal" evidence="16">
    <location>
        <begin position="285"/>
        <end position="513"/>
    </location>
</feature>
<dbReference type="InterPro" id="IPR003953">
    <property type="entry name" value="FAD-dep_OxRdtase_2_FAD-bd"/>
</dbReference>
<evidence type="ECO:0000256" key="7">
    <source>
        <dbReference type="ARBA" id="ARBA00022692"/>
    </source>
</evidence>
<comment type="catalytic activity">
    <reaction evidence="1 12">
        <text>a long-chain primary fatty alcohol + O2 = a long-chain fatty aldehyde + H2O2</text>
        <dbReference type="Rhea" id="RHEA:22756"/>
        <dbReference type="ChEBI" id="CHEBI:15379"/>
        <dbReference type="ChEBI" id="CHEBI:16240"/>
        <dbReference type="ChEBI" id="CHEBI:17176"/>
        <dbReference type="ChEBI" id="CHEBI:77396"/>
        <dbReference type="EC" id="1.1.3.20"/>
    </reaction>
</comment>
<comment type="similarity">
    <text evidence="4 12">Belongs to the GMC oxidoreductase family.</text>
</comment>
<evidence type="ECO:0000259" key="17">
    <source>
        <dbReference type="Pfam" id="PF00890"/>
    </source>
</evidence>
<feature type="domain" description="Glucose-methanol-choline oxidoreductase C-terminal" evidence="18">
    <location>
        <begin position="616"/>
        <end position="746"/>
    </location>
</feature>
<dbReference type="PANTHER" id="PTHR46056:SF12">
    <property type="entry name" value="LONG-CHAIN-ALCOHOL OXIDASE"/>
    <property type="match status" value="1"/>
</dbReference>
<dbReference type="AlphaFoldDB" id="A0A0K9PLF4"/>
<evidence type="ECO:0000256" key="11">
    <source>
        <dbReference type="ARBA" id="ARBA00023136"/>
    </source>
</evidence>
<comment type="caution">
    <text evidence="19">The sequence shown here is derived from an EMBL/GenBank/DDBJ whole genome shotgun (WGS) entry which is preliminary data.</text>
</comment>
<organism evidence="19 20">
    <name type="scientific">Zostera marina</name>
    <name type="common">Eelgrass</name>
    <dbReference type="NCBI Taxonomy" id="29655"/>
    <lineage>
        <taxon>Eukaryota</taxon>
        <taxon>Viridiplantae</taxon>
        <taxon>Streptophyta</taxon>
        <taxon>Embryophyta</taxon>
        <taxon>Tracheophyta</taxon>
        <taxon>Spermatophyta</taxon>
        <taxon>Magnoliopsida</taxon>
        <taxon>Liliopsida</taxon>
        <taxon>Zosteraceae</taxon>
        <taxon>Zostera</taxon>
    </lineage>
</organism>
<keyword evidence="7 15" id="KW-0812">Transmembrane</keyword>
<evidence type="ECO:0000256" key="5">
    <source>
        <dbReference type="ARBA" id="ARBA00013125"/>
    </source>
</evidence>
<dbReference type="GO" id="GO:0016020">
    <property type="term" value="C:membrane"/>
    <property type="evidence" value="ECO:0007669"/>
    <property type="project" value="UniProtKB-SubCell"/>
</dbReference>
<feature type="transmembrane region" description="Helical" evidence="15">
    <location>
        <begin position="145"/>
        <end position="166"/>
    </location>
</feature>
<keyword evidence="20" id="KW-1185">Reference proteome</keyword>
<feature type="domain" description="FAD-dependent oxidoreductase 2 FAD-binding" evidence="17">
    <location>
        <begin position="239"/>
        <end position="272"/>
    </location>
</feature>
<evidence type="ECO:0000256" key="13">
    <source>
        <dbReference type="PIRSR" id="PIRSR028937-1"/>
    </source>
</evidence>
<dbReference type="PIRSF" id="PIRSF028937">
    <property type="entry name" value="Lg_Ch_AO"/>
    <property type="match status" value="1"/>
</dbReference>
<feature type="binding site" evidence="14">
    <location>
        <begin position="238"/>
        <end position="253"/>
    </location>
    <ligand>
        <name>FAD</name>
        <dbReference type="ChEBI" id="CHEBI:57692"/>
    </ligand>
</feature>
<reference evidence="20" key="1">
    <citation type="journal article" date="2016" name="Nature">
        <title>The genome of the seagrass Zostera marina reveals angiosperm adaptation to the sea.</title>
        <authorList>
            <person name="Olsen J.L."/>
            <person name="Rouze P."/>
            <person name="Verhelst B."/>
            <person name="Lin Y.-C."/>
            <person name="Bayer T."/>
            <person name="Collen J."/>
            <person name="Dattolo E."/>
            <person name="De Paoli E."/>
            <person name="Dittami S."/>
            <person name="Maumus F."/>
            <person name="Michel G."/>
            <person name="Kersting A."/>
            <person name="Lauritano C."/>
            <person name="Lohaus R."/>
            <person name="Toepel M."/>
            <person name="Tonon T."/>
            <person name="Vanneste K."/>
            <person name="Amirebrahimi M."/>
            <person name="Brakel J."/>
            <person name="Bostroem C."/>
            <person name="Chovatia M."/>
            <person name="Grimwood J."/>
            <person name="Jenkins J.W."/>
            <person name="Jueterbock A."/>
            <person name="Mraz A."/>
            <person name="Stam W.T."/>
            <person name="Tice H."/>
            <person name="Bornberg-Bauer E."/>
            <person name="Green P.J."/>
            <person name="Pearson G.A."/>
            <person name="Procaccini G."/>
            <person name="Duarte C.M."/>
            <person name="Schmutz J."/>
            <person name="Reusch T.B.H."/>
            <person name="Van de Peer Y."/>
        </authorList>
    </citation>
    <scope>NUCLEOTIDE SEQUENCE [LARGE SCALE GENOMIC DNA]</scope>
    <source>
        <strain evidence="20">cv. Finnish</strain>
    </source>
</reference>
<dbReference type="OrthoDB" id="269227at2759"/>
<evidence type="ECO:0000256" key="4">
    <source>
        <dbReference type="ARBA" id="ARBA00010790"/>
    </source>
</evidence>
<dbReference type="EMBL" id="LFYR01000748">
    <property type="protein sequence ID" value="KMZ69796.1"/>
    <property type="molecule type" value="Genomic_DNA"/>
</dbReference>
<keyword evidence="11 12" id="KW-0472">Membrane</keyword>
<evidence type="ECO:0000313" key="19">
    <source>
        <dbReference type="EMBL" id="KMZ69796.1"/>
    </source>
</evidence>
<dbReference type="SUPFAM" id="SSF51905">
    <property type="entry name" value="FAD/NAD(P)-binding domain"/>
    <property type="match status" value="1"/>
</dbReference>
<evidence type="ECO:0000256" key="15">
    <source>
        <dbReference type="SAM" id="Phobius"/>
    </source>
</evidence>
<dbReference type="PANTHER" id="PTHR46056">
    <property type="entry name" value="LONG-CHAIN-ALCOHOL OXIDASE"/>
    <property type="match status" value="1"/>
</dbReference>
<dbReference type="Gene3D" id="3.50.50.60">
    <property type="entry name" value="FAD/NAD(P)-binding domain"/>
    <property type="match status" value="2"/>
</dbReference>
<comment type="function">
    <text evidence="2 12">Long-chain fatty alcohol oxidase involved in the omega-oxidation pathway of lipid degradation.</text>
</comment>
<keyword evidence="9 15" id="KW-1133">Transmembrane helix</keyword>
<keyword evidence="6" id="KW-0285">Flavoprotein</keyword>
<dbReference type="OMA" id="QNMKNPA"/>
<accession>A0A0K9PLF4</accession>
<protein>
    <recommendedName>
        <fullName evidence="5 12">Long-chain-alcohol oxidase</fullName>
        <ecNumber evidence="5 12">1.1.3.20</ecNumber>
    </recommendedName>
</protein>
<evidence type="ECO:0000256" key="1">
    <source>
        <dbReference type="ARBA" id="ARBA00000920"/>
    </source>
</evidence>
<comment type="subcellular location">
    <subcellularLocation>
        <location evidence="3 12">Membrane</location>
    </subcellularLocation>
</comment>
<evidence type="ECO:0000256" key="6">
    <source>
        <dbReference type="ARBA" id="ARBA00022630"/>
    </source>
</evidence>
<evidence type="ECO:0000313" key="20">
    <source>
        <dbReference type="Proteomes" id="UP000036987"/>
    </source>
</evidence>
<evidence type="ECO:0000259" key="16">
    <source>
        <dbReference type="Pfam" id="PF00732"/>
    </source>
</evidence>
<proteinExistence type="inferred from homology"/>
<dbReference type="GO" id="GO:0050660">
    <property type="term" value="F:flavin adenine dinucleotide binding"/>
    <property type="evidence" value="ECO:0007669"/>
    <property type="project" value="InterPro"/>
</dbReference>
<dbReference type="InterPro" id="IPR000172">
    <property type="entry name" value="GMC_OxRdtase_N"/>
</dbReference>
<sequence>MVATVDCHPLLKTERREGEESAVHGFSKAQLCSLSAMCEAFLPSLNPKTNLDDHREVFYRLPGSTPPVPGEVAELLARRGIPEIVLLVKFVTWAVSTRIGSLLLCGLCCLKWTTVGVRMPYLVSFPDLAVEEREKVLQRWTTESFLFFFLRIVFVSVKIFTFYVFLSRTDVDSDEPNNPAWSAMGYQRPIDRVAPSQKRPLEDGIVETKDHTNASLMNALAEKGLGTKDDGGCIKVECDVVVVGSGCGGGVAAAVLAKAGYRVVVLEKGNYFAQKDYSLLEAASMDQMYEHGGIMSTVDGQVMLLAGSTVGGGSAVNWAACIKTPKKLTEEWVEEEKIPLFGDEEYVSAMDTVWRRIGVTESCVKEGFQNRVLRRGCENLGLKVNSVARNCSEDNCNHCCYGCRSGHKRGTDTTWLVDAVGDNAVILTGCKAERFILEKQNSSGKWTGKKKKKKFKCVGAVAMIVGGGKVTKRIEIRARVTISACGSLQTPPLMIASGLRNKHIGKNLHIHPVVLAWGYFPNSVSDIDDYNDGNVYDGGIITSIHKMMPEEETEDDPTRANVIIETPIMLPGTYASMVPWVSGADVKQRLSRYSRTVHLFALVKDRGSGTVKSEGRIRYSFDVSDKEKLRKGLRRTLQILIAAGAVEVGTHRSDGQKLKMTKGCDVDEFLDGVEAFGGAGVSGSRLWGFYSSAHQMGSCRMGLTEEDGGVDVNGLSWEADALFVCDSSVLPSAVGVNPMITIQATAYCLATKISQTLGEEKNRSL</sequence>
<dbReference type="Proteomes" id="UP000036987">
    <property type="component" value="Unassembled WGS sequence"/>
</dbReference>
<evidence type="ECO:0000256" key="12">
    <source>
        <dbReference type="PIRNR" id="PIRNR028937"/>
    </source>
</evidence>
<gene>
    <name evidence="19" type="ORF">ZOSMA_206G00050</name>
</gene>
<dbReference type="Pfam" id="PF00890">
    <property type="entry name" value="FAD_binding_2"/>
    <property type="match status" value="1"/>
</dbReference>
<evidence type="ECO:0000256" key="8">
    <source>
        <dbReference type="ARBA" id="ARBA00022827"/>
    </source>
</evidence>
<evidence type="ECO:0000256" key="9">
    <source>
        <dbReference type="ARBA" id="ARBA00022989"/>
    </source>
</evidence>
<evidence type="ECO:0000259" key="18">
    <source>
        <dbReference type="Pfam" id="PF05199"/>
    </source>
</evidence>
<evidence type="ECO:0000256" key="2">
    <source>
        <dbReference type="ARBA" id="ARBA00003842"/>
    </source>
</evidence>
<dbReference type="InterPro" id="IPR012400">
    <property type="entry name" value="Long_Oxdase"/>
</dbReference>
<dbReference type="Pfam" id="PF05199">
    <property type="entry name" value="GMC_oxred_C"/>
    <property type="match status" value="1"/>
</dbReference>
<name>A0A0K9PLF4_ZOSMR</name>
<dbReference type="Pfam" id="PF00732">
    <property type="entry name" value="GMC_oxred_N"/>
    <property type="match status" value="1"/>
</dbReference>
<dbReference type="GO" id="GO:0046577">
    <property type="term" value="F:long-chain-alcohol oxidase activity"/>
    <property type="evidence" value="ECO:0007669"/>
    <property type="project" value="UniProtKB-EC"/>
</dbReference>
<keyword evidence="10 12" id="KW-0560">Oxidoreductase</keyword>
<dbReference type="STRING" id="29655.A0A0K9PLF4"/>
<evidence type="ECO:0000256" key="3">
    <source>
        <dbReference type="ARBA" id="ARBA00004370"/>
    </source>
</evidence>
<dbReference type="EC" id="1.1.3.20" evidence="5 12"/>
<dbReference type="InterPro" id="IPR007867">
    <property type="entry name" value="GMC_OxRtase_C"/>
</dbReference>